<name>T1H031_MEGSC</name>
<feature type="region of interest" description="Disordered" evidence="1">
    <location>
        <begin position="1"/>
        <end position="65"/>
    </location>
</feature>
<evidence type="ECO:0000256" key="1">
    <source>
        <dbReference type="SAM" id="MobiDB-lite"/>
    </source>
</evidence>
<sequence>MADEVKAATPSSSARTKRVEPEIKSNTLSTPVKTKTVDNYNGMTTPLTGTTSARRSKSAVGTPKRSIQLTNIVEEKFYDKTEAIISTPSRKRGATNPRKVDKEIEDEYTPSKRKTSVKHDEEHTPSKKKLLVKQDEEYTPSKKRTSVKQDEEHTPNKKKSTATPSKKKTPSRSEAAELPVTPSRKRRSLKIGRRHDSHY</sequence>
<keyword evidence="3" id="KW-1185">Reference proteome</keyword>
<dbReference type="Proteomes" id="UP000015102">
    <property type="component" value="Unassembled WGS sequence"/>
</dbReference>
<proteinExistence type="predicted"/>
<dbReference type="HOGENOM" id="CLU_1373641_0_0_1"/>
<protein>
    <submittedName>
        <fullName evidence="2">Uncharacterized protein</fullName>
    </submittedName>
</protein>
<reference evidence="3" key="1">
    <citation type="submission" date="2013-02" db="EMBL/GenBank/DDBJ databases">
        <authorList>
            <person name="Hughes D."/>
        </authorList>
    </citation>
    <scope>NUCLEOTIDE SEQUENCE</scope>
    <source>
        <strain>Durham</strain>
        <strain evidence="3">NC isolate 2 -- Noor lab</strain>
    </source>
</reference>
<dbReference type="EnsemblMetazoa" id="MESCA009496-RA">
    <property type="protein sequence ID" value="MESCA009496-PA"/>
    <property type="gene ID" value="MESCA009496"/>
</dbReference>
<accession>T1H031</accession>
<feature type="compositionally biased region" description="Basic residues" evidence="1">
    <location>
        <begin position="183"/>
        <end position="199"/>
    </location>
</feature>
<feature type="compositionally biased region" description="Polar residues" evidence="1">
    <location>
        <begin position="24"/>
        <end position="53"/>
    </location>
</feature>
<dbReference type="AlphaFoldDB" id="T1H031"/>
<dbReference type="EMBL" id="CAQQ02139663">
    <property type="status" value="NOT_ANNOTATED_CDS"/>
    <property type="molecule type" value="Genomic_DNA"/>
</dbReference>
<feature type="compositionally biased region" description="Basic residues" evidence="1">
    <location>
        <begin position="156"/>
        <end position="170"/>
    </location>
</feature>
<evidence type="ECO:0000313" key="3">
    <source>
        <dbReference type="Proteomes" id="UP000015102"/>
    </source>
</evidence>
<organism evidence="2 3">
    <name type="scientific">Megaselia scalaris</name>
    <name type="common">Humpbacked fly</name>
    <name type="synonym">Phora scalaris</name>
    <dbReference type="NCBI Taxonomy" id="36166"/>
    <lineage>
        <taxon>Eukaryota</taxon>
        <taxon>Metazoa</taxon>
        <taxon>Ecdysozoa</taxon>
        <taxon>Arthropoda</taxon>
        <taxon>Hexapoda</taxon>
        <taxon>Insecta</taxon>
        <taxon>Pterygota</taxon>
        <taxon>Neoptera</taxon>
        <taxon>Endopterygota</taxon>
        <taxon>Diptera</taxon>
        <taxon>Brachycera</taxon>
        <taxon>Muscomorpha</taxon>
        <taxon>Platypezoidea</taxon>
        <taxon>Phoridae</taxon>
        <taxon>Megaseliini</taxon>
        <taxon>Megaselia</taxon>
    </lineage>
</organism>
<reference evidence="2" key="2">
    <citation type="submission" date="2015-06" db="UniProtKB">
        <authorList>
            <consortium name="EnsemblMetazoa"/>
        </authorList>
    </citation>
    <scope>IDENTIFICATION</scope>
</reference>
<feature type="region of interest" description="Disordered" evidence="1">
    <location>
        <begin position="85"/>
        <end position="199"/>
    </location>
</feature>
<evidence type="ECO:0000313" key="2">
    <source>
        <dbReference type="EnsemblMetazoa" id="MESCA009496-PA"/>
    </source>
</evidence>